<gene>
    <name evidence="1" type="ORF">SAMN05443551_4024</name>
</gene>
<evidence type="ECO:0000313" key="2">
    <source>
        <dbReference type="Proteomes" id="UP000184221"/>
    </source>
</evidence>
<protein>
    <submittedName>
        <fullName evidence="1">Uncharacterized protein</fullName>
    </submittedName>
</protein>
<evidence type="ECO:0000313" key="1">
    <source>
        <dbReference type="EMBL" id="SHI00857.1"/>
    </source>
</evidence>
<reference evidence="1 2" key="1">
    <citation type="submission" date="2016-11" db="EMBL/GenBank/DDBJ databases">
        <authorList>
            <person name="Jaros S."/>
            <person name="Januszkiewicz K."/>
            <person name="Wedrychowicz H."/>
        </authorList>
    </citation>
    <scope>NUCLEOTIDE SEQUENCE [LARGE SCALE GENOMIC DNA]</scope>
    <source>
        <strain evidence="1 2">DSM 29431</strain>
    </source>
</reference>
<dbReference type="Pfam" id="PF20132">
    <property type="entry name" value="DUF6522"/>
    <property type="match status" value="1"/>
</dbReference>
<accession>A0A1M5XLY7</accession>
<dbReference type="InterPro" id="IPR045389">
    <property type="entry name" value="DUF6522"/>
</dbReference>
<keyword evidence="2" id="KW-1185">Reference proteome</keyword>
<proteinExistence type="predicted"/>
<dbReference type="EMBL" id="FQXC01000007">
    <property type="protein sequence ID" value="SHI00857.1"/>
    <property type="molecule type" value="Genomic_DNA"/>
</dbReference>
<dbReference type="RefSeq" id="WP_245819070.1">
    <property type="nucleotide sequence ID" value="NZ_FQXC01000007.1"/>
</dbReference>
<name>A0A1M5XLY7_9RHOB</name>
<dbReference type="Proteomes" id="UP000184221">
    <property type="component" value="Unassembled WGS sequence"/>
</dbReference>
<dbReference type="AlphaFoldDB" id="A0A1M5XLY7"/>
<sequence>MTTSRCRPTTTPGTISFDGDRFLVPAELIATAFDLAPADVPDLMRHGSITSRSETGVEEDAGRWRITFFYNRRALRLTIDSQGEVLKGALFDTPGRTG</sequence>
<organism evidence="1 2">
    <name type="scientific">Marivita hallyeonensis</name>
    <dbReference type="NCBI Taxonomy" id="996342"/>
    <lineage>
        <taxon>Bacteria</taxon>
        <taxon>Pseudomonadati</taxon>
        <taxon>Pseudomonadota</taxon>
        <taxon>Alphaproteobacteria</taxon>
        <taxon>Rhodobacterales</taxon>
        <taxon>Roseobacteraceae</taxon>
        <taxon>Marivita</taxon>
    </lineage>
</organism>
<dbReference type="STRING" id="996342.SAMN05443551_4024"/>